<reference evidence="1" key="2">
    <citation type="submission" date="2015-02" db="UniProtKB">
        <authorList>
            <consortium name="EnsemblMetazoa"/>
        </authorList>
    </citation>
    <scope>IDENTIFICATION</scope>
</reference>
<dbReference type="EnsemblMetazoa" id="SMAR014520-RA">
    <property type="protein sequence ID" value="SMAR014520-PA"/>
    <property type="gene ID" value="SMAR014520"/>
</dbReference>
<dbReference type="AlphaFoldDB" id="T1JKZ0"/>
<proteinExistence type="predicted"/>
<dbReference type="HOGENOM" id="CLU_3413322_0_0_1"/>
<sequence length="28" mass="3310">MQISRTVDWIVVPKWGTENSNHNGEYFT</sequence>
<dbReference type="Proteomes" id="UP000014500">
    <property type="component" value="Unassembled WGS sequence"/>
</dbReference>
<keyword evidence="2" id="KW-1185">Reference proteome</keyword>
<evidence type="ECO:0000313" key="1">
    <source>
        <dbReference type="EnsemblMetazoa" id="SMAR014520-PA"/>
    </source>
</evidence>
<evidence type="ECO:0000313" key="2">
    <source>
        <dbReference type="Proteomes" id="UP000014500"/>
    </source>
</evidence>
<reference evidence="2" key="1">
    <citation type="submission" date="2011-05" db="EMBL/GenBank/DDBJ databases">
        <authorList>
            <person name="Richards S.R."/>
            <person name="Qu J."/>
            <person name="Jiang H."/>
            <person name="Jhangiani S.N."/>
            <person name="Agravi P."/>
            <person name="Goodspeed R."/>
            <person name="Gross S."/>
            <person name="Mandapat C."/>
            <person name="Jackson L."/>
            <person name="Mathew T."/>
            <person name="Pu L."/>
            <person name="Thornton R."/>
            <person name="Saada N."/>
            <person name="Wilczek-Boney K.B."/>
            <person name="Lee S."/>
            <person name="Kovar C."/>
            <person name="Wu Y."/>
            <person name="Scherer S.E."/>
            <person name="Worley K.C."/>
            <person name="Muzny D.M."/>
            <person name="Gibbs R."/>
        </authorList>
    </citation>
    <scope>NUCLEOTIDE SEQUENCE</scope>
    <source>
        <strain evidence="2">Brora</strain>
    </source>
</reference>
<accession>T1JKZ0</accession>
<name>T1JKZ0_STRMM</name>
<protein>
    <submittedName>
        <fullName evidence="1">Uncharacterized protein</fullName>
    </submittedName>
</protein>
<organism evidence="1 2">
    <name type="scientific">Strigamia maritima</name>
    <name type="common">European centipede</name>
    <name type="synonym">Geophilus maritimus</name>
    <dbReference type="NCBI Taxonomy" id="126957"/>
    <lineage>
        <taxon>Eukaryota</taxon>
        <taxon>Metazoa</taxon>
        <taxon>Ecdysozoa</taxon>
        <taxon>Arthropoda</taxon>
        <taxon>Myriapoda</taxon>
        <taxon>Chilopoda</taxon>
        <taxon>Pleurostigmophora</taxon>
        <taxon>Geophilomorpha</taxon>
        <taxon>Linotaeniidae</taxon>
        <taxon>Strigamia</taxon>
    </lineage>
</organism>
<dbReference type="EMBL" id="JH431721">
    <property type="status" value="NOT_ANNOTATED_CDS"/>
    <property type="molecule type" value="Genomic_DNA"/>
</dbReference>